<evidence type="ECO:0000259" key="4">
    <source>
        <dbReference type="Pfam" id="PF20629"/>
    </source>
</evidence>
<keyword evidence="6" id="KW-1185">Reference proteome</keyword>
<protein>
    <submittedName>
        <fullName evidence="5">(2R)-sulfolactate sulfo-lyase subunit beta</fullName>
    </submittedName>
</protein>
<dbReference type="OrthoDB" id="9804574at2"/>
<evidence type="ECO:0000313" key="5">
    <source>
        <dbReference type="EMBL" id="TQM92160.1"/>
    </source>
</evidence>
<organism evidence="5 6">
    <name type="scientific">Roseinatronobacter monicus</name>
    <dbReference type="NCBI Taxonomy" id="393481"/>
    <lineage>
        <taxon>Bacteria</taxon>
        <taxon>Pseudomonadati</taxon>
        <taxon>Pseudomonadota</taxon>
        <taxon>Alphaproteobacteria</taxon>
        <taxon>Rhodobacterales</taxon>
        <taxon>Paracoccaceae</taxon>
        <taxon>Roseinatronobacter</taxon>
    </lineage>
</organism>
<evidence type="ECO:0000313" key="6">
    <source>
        <dbReference type="Proteomes" id="UP000320582"/>
    </source>
</evidence>
<dbReference type="GO" id="GO:0019698">
    <property type="term" value="P:D-galacturonate catabolic process"/>
    <property type="evidence" value="ECO:0007669"/>
    <property type="project" value="TreeGrafter"/>
</dbReference>
<keyword evidence="2 5" id="KW-0456">Lyase</keyword>
<dbReference type="Pfam" id="PF20629">
    <property type="entry name" value="GD_AH_C"/>
    <property type="match status" value="1"/>
</dbReference>
<evidence type="ECO:0000259" key="3">
    <source>
        <dbReference type="Pfam" id="PF04295"/>
    </source>
</evidence>
<dbReference type="Pfam" id="PF04295">
    <property type="entry name" value="GD_AH_second"/>
    <property type="match status" value="1"/>
</dbReference>
<comment type="caution">
    <text evidence="5">The sequence shown here is derived from an EMBL/GenBank/DDBJ whole genome shotgun (WGS) entry which is preliminary data.</text>
</comment>
<dbReference type="InterPro" id="IPR007392">
    <property type="entry name" value="GD_AH_second"/>
</dbReference>
<evidence type="ECO:0000256" key="2">
    <source>
        <dbReference type="ARBA" id="ARBA00023239"/>
    </source>
</evidence>
<dbReference type="EMBL" id="VFPT01000001">
    <property type="protein sequence ID" value="TQM92160.1"/>
    <property type="molecule type" value="Genomic_DNA"/>
</dbReference>
<dbReference type="AlphaFoldDB" id="A0A543KAQ2"/>
<feature type="domain" description="D-galactarate/Altronate dehydratase C-terminal" evidence="4">
    <location>
        <begin position="147"/>
        <end position="390"/>
    </location>
</feature>
<gene>
    <name evidence="5" type="ORF">BD293_0749</name>
</gene>
<dbReference type="InterPro" id="IPR048332">
    <property type="entry name" value="GD_AH_C"/>
</dbReference>
<dbReference type="PANTHER" id="PTHR30536">
    <property type="entry name" value="ALTRONATE/GALACTARATE DEHYDRATASE"/>
    <property type="match status" value="1"/>
</dbReference>
<feature type="domain" description="D-galactarate/Altronate dehydratase second" evidence="3">
    <location>
        <begin position="13"/>
        <end position="136"/>
    </location>
</feature>
<reference evidence="5 6" key="1">
    <citation type="submission" date="2019-06" db="EMBL/GenBank/DDBJ databases">
        <title>Genomic Encyclopedia of Archaeal and Bacterial Type Strains, Phase II (KMG-II): from individual species to whole genera.</title>
        <authorList>
            <person name="Goeker M."/>
        </authorList>
    </citation>
    <scope>NUCLEOTIDE SEQUENCE [LARGE SCALE GENOMIC DNA]</scope>
    <source>
        <strain evidence="5 6">DSM 18423</strain>
    </source>
</reference>
<comment type="similarity">
    <text evidence="1">Belongs to the UxaA family.</text>
</comment>
<dbReference type="InterPro" id="IPR052172">
    <property type="entry name" value="UxaA_altronate/galactarate_dh"/>
</dbReference>
<evidence type="ECO:0000256" key="1">
    <source>
        <dbReference type="ARBA" id="ARBA00010986"/>
    </source>
</evidence>
<dbReference type="GO" id="GO:0016829">
    <property type="term" value="F:lyase activity"/>
    <property type="evidence" value="ECO:0007669"/>
    <property type="project" value="UniProtKB-KW"/>
</dbReference>
<dbReference type="RefSeq" id="WP_142079911.1">
    <property type="nucleotide sequence ID" value="NZ_JBOFFA010000026.1"/>
</dbReference>
<accession>A0A543KAQ2</accession>
<proteinExistence type="inferred from homology"/>
<dbReference type="Proteomes" id="UP000320582">
    <property type="component" value="Unassembled WGS sequence"/>
</dbReference>
<sequence length="393" mass="42787">MAFDFTQETVKAWRRENGRVGVRNHVLILPVDDISNAACEAVANNVKGTMAIPHAYGRLQFGEDLDLHFRTIIGTGANPNVAAVIVIGIEPEWTKIIVDGIAKTGKPVEGFWIEQNGDFETIRRASWKAKEYVHWATELQKEDCPLTDLWVSTKCGESDTTTGLSSCPTVGNMYDKLIPHGLYGVFGETSEITGAEHICEKRAASPEVGAKFMKTFKAYQDDVIEQFKTSDLSDSQPTKGNILGGLTTIEEKALGNLEKIGRTSTYIDVLEPAEAPAKGNGLYYMDTSSAAAECVTLMAAAGYVIHTFPTGQGNVVGNPIVPVIKISGNPRTLRTMSEHIDVDVTGVLRRDMTIDQAGDALIEMVKRTANGRVTAAEALGHREFSMTKLYRSA</sequence>
<dbReference type="PANTHER" id="PTHR30536:SF5">
    <property type="entry name" value="ALTRONATE DEHYDRATASE"/>
    <property type="match status" value="1"/>
</dbReference>
<name>A0A543KAQ2_9RHOB</name>